<protein>
    <submittedName>
        <fullName evidence="1">Uncharacterized protein</fullName>
    </submittedName>
</protein>
<organism evidence="1 2">
    <name type="scientific">Brevibacillus choshinensis</name>
    <dbReference type="NCBI Taxonomy" id="54911"/>
    <lineage>
        <taxon>Bacteria</taxon>
        <taxon>Bacillati</taxon>
        <taxon>Bacillota</taxon>
        <taxon>Bacilli</taxon>
        <taxon>Bacillales</taxon>
        <taxon>Paenibacillaceae</taxon>
        <taxon>Brevibacillus</taxon>
    </lineage>
</organism>
<evidence type="ECO:0000313" key="1">
    <source>
        <dbReference type="EMBL" id="KQL43836.1"/>
    </source>
</evidence>
<dbReference type="Proteomes" id="UP000051063">
    <property type="component" value="Unassembled WGS sequence"/>
</dbReference>
<comment type="caution">
    <text evidence="1">The sequence shown here is derived from an EMBL/GenBank/DDBJ whole genome shotgun (WGS) entry which is preliminary data.</text>
</comment>
<evidence type="ECO:0000313" key="2">
    <source>
        <dbReference type="Proteomes" id="UP000051063"/>
    </source>
</evidence>
<proteinExistence type="predicted"/>
<name>A0ABR5N056_BRECH</name>
<accession>A0ABR5N056</accession>
<dbReference type="EMBL" id="LJJB01000013">
    <property type="protein sequence ID" value="KQL43836.1"/>
    <property type="molecule type" value="Genomic_DNA"/>
</dbReference>
<gene>
    <name evidence="1" type="ORF">AN963_20400</name>
</gene>
<reference evidence="1 2" key="1">
    <citation type="submission" date="2015-09" db="EMBL/GenBank/DDBJ databases">
        <title>Genome sequencing project for genomic taxonomy and phylogenomics of Bacillus-like bacteria.</title>
        <authorList>
            <person name="Liu B."/>
            <person name="Wang J."/>
            <person name="Zhu Y."/>
            <person name="Liu G."/>
            <person name="Chen Q."/>
            <person name="Chen Z."/>
            <person name="Lan J."/>
            <person name="Che J."/>
            <person name="Ge C."/>
            <person name="Shi H."/>
            <person name="Pan Z."/>
            <person name="Liu X."/>
        </authorList>
    </citation>
    <scope>NUCLEOTIDE SEQUENCE [LARGE SCALE GENOMIC DNA]</scope>
    <source>
        <strain evidence="1 2">DSM 8552</strain>
    </source>
</reference>
<keyword evidence="2" id="KW-1185">Reference proteome</keyword>
<sequence length="65" mass="7170">MLMLNMDMPSPKQNWPAERTRAVIPSEPNAIGANGPPYAAIVQELITTVPIPNRRKMLAGQRGMQ</sequence>